<dbReference type="InterPro" id="IPR020846">
    <property type="entry name" value="MFS_dom"/>
</dbReference>
<comment type="subcellular location">
    <subcellularLocation>
        <location evidence="1">Membrane</location>
        <topology evidence="1">Multi-pass membrane protein</topology>
    </subcellularLocation>
</comment>
<organism evidence="6">
    <name type="scientific">Magallana gigas</name>
    <name type="common">Pacific oyster</name>
    <name type="synonym">Crassostrea gigas</name>
    <dbReference type="NCBI Taxonomy" id="29159"/>
    <lineage>
        <taxon>Eukaryota</taxon>
        <taxon>Metazoa</taxon>
        <taxon>Spiralia</taxon>
        <taxon>Lophotrochozoa</taxon>
        <taxon>Mollusca</taxon>
        <taxon>Bivalvia</taxon>
        <taxon>Autobranchia</taxon>
        <taxon>Pteriomorphia</taxon>
        <taxon>Ostreida</taxon>
        <taxon>Ostreoidea</taxon>
        <taxon>Ostreidae</taxon>
        <taxon>Magallana</taxon>
    </lineage>
</organism>
<keyword evidence="3" id="KW-1133">Transmembrane helix</keyword>
<dbReference type="Pfam" id="PF00083">
    <property type="entry name" value="Sugar_tr"/>
    <property type="match status" value="1"/>
</dbReference>
<evidence type="ECO:0000256" key="1">
    <source>
        <dbReference type="ARBA" id="ARBA00004141"/>
    </source>
</evidence>
<dbReference type="GO" id="GO:0022857">
    <property type="term" value="F:transmembrane transporter activity"/>
    <property type="evidence" value="ECO:0007669"/>
    <property type="project" value="InterPro"/>
</dbReference>
<dbReference type="Gene3D" id="1.20.1250.20">
    <property type="entry name" value="MFS general substrate transporter like domains"/>
    <property type="match status" value="1"/>
</dbReference>
<dbReference type="PROSITE" id="PS50850">
    <property type="entry name" value="MFS"/>
    <property type="match status" value="1"/>
</dbReference>
<accession>K1QST8</accession>
<protein>
    <submittedName>
        <fullName evidence="6">Solute carrier family 22 member 8</fullName>
    </submittedName>
</protein>
<keyword evidence="2" id="KW-0812">Transmembrane</keyword>
<dbReference type="PROSITE" id="PS00217">
    <property type="entry name" value="SUGAR_TRANSPORT_2"/>
    <property type="match status" value="1"/>
</dbReference>
<evidence type="ECO:0000256" key="2">
    <source>
        <dbReference type="ARBA" id="ARBA00022692"/>
    </source>
</evidence>
<gene>
    <name evidence="6" type="ORF">CGI_10022871</name>
</gene>
<sequence>MANEVNNLLENVLEETGGLGRFQFILIALINVCKVPVTWSVLMMMFGGATPDWWCGGSRNSSLANQNTDSLNASEWLMTSSYQVCSVNGSVACDDRYFDPDMNTVISEWGLVCGESWVPGVIISIQMVGLLTSGYLSGQLSDLFGRRLILFLAILLNSITNFAAAFSSSWQMFAGFRFLIGFSCGLYLATYLTYLIEFTPQKYRPMVQAVPSWSLGAAAYGLLSWLLHDWRYLQMVTGAFGLPFLACWILIPESFRWLVSHKKIDKAKEVIEKIAKLNRVAAPDLKEIEVALQKSHTVDRKYTVLDICRHGYLLKRAAIVSFAWIAMAYNYYGISFGVDKLSGSLYLNMFILSVLEIPGAFLSWFFMNKIGRRKSYFIFTMLSTAGAVAVGVTENFEFTNQGSVINGFAFLTKIGGGMAWSTFCQHRVFPYCAMVRFVTTKCYASVLKFMSSPPNVI</sequence>
<dbReference type="SUPFAM" id="SSF103473">
    <property type="entry name" value="MFS general substrate transporter"/>
    <property type="match status" value="1"/>
</dbReference>
<keyword evidence="4" id="KW-0472">Membrane</keyword>
<dbReference type="AlphaFoldDB" id="K1QST8"/>
<dbReference type="InterPro" id="IPR005829">
    <property type="entry name" value="Sugar_transporter_CS"/>
</dbReference>
<dbReference type="PANTHER" id="PTHR24064">
    <property type="entry name" value="SOLUTE CARRIER FAMILY 22 MEMBER"/>
    <property type="match status" value="1"/>
</dbReference>
<feature type="domain" description="Major facilitator superfamily (MFS) profile" evidence="5">
    <location>
        <begin position="74"/>
        <end position="457"/>
    </location>
</feature>
<dbReference type="HOGENOM" id="CLU_001265_33_5_1"/>
<proteinExistence type="predicted"/>
<dbReference type="InterPro" id="IPR036259">
    <property type="entry name" value="MFS_trans_sf"/>
</dbReference>
<name>K1QST8_MAGGI</name>
<dbReference type="InParanoid" id="K1QST8"/>
<evidence type="ECO:0000256" key="3">
    <source>
        <dbReference type="ARBA" id="ARBA00022989"/>
    </source>
</evidence>
<dbReference type="EMBL" id="JH818182">
    <property type="protein sequence ID" value="EKC31995.1"/>
    <property type="molecule type" value="Genomic_DNA"/>
</dbReference>
<evidence type="ECO:0000256" key="4">
    <source>
        <dbReference type="ARBA" id="ARBA00023136"/>
    </source>
</evidence>
<evidence type="ECO:0000259" key="5">
    <source>
        <dbReference type="PROSITE" id="PS50850"/>
    </source>
</evidence>
<dbReference type="GO" id="GO:0016020">
    <property type="term" value="C:membrane"/>
    <property type="evidence" value="ECO:0007669"/>
    <property type="project" value="UniProtKB-SubCell"/>
</dbReference>
<dbReference type="PROSITE" id="PS00216">
    <property type="entry name" value="SUGAR_TRANSPORT_1"/>
    <property type="match status" value="1"/>
</dbReference>
<evidence type="ECO:0000313" key="6">
    <source>
        <dbReference type="EMBL" id="EKC31995.1"/>
    </source>
</evidence>
<dbReference type="InterPro" id="IPR005828">
    <property type="entry name" value="MFS_sugar_transport-like"/>
</dbReference>
<reference evidence="6" key="1">
    <citation type="journal article" date="2012" name="Nature">
        <title>The oyster genome reveals stress adaptation and complexity of shell formation.</title>
        <authorList>
            <person name="Zhang G."/>
            <person name="Fang X."/>
            <person name="Guo X."/>
            <person name="Li L."/>
            <person name="Luo R."/>
            <person name="Xu F."/>
            <person name="Yang P."/>
            <person name="Zhang L."/>
            <person name="Wang X."/>
            <person name="Qi H."/>
            <person name="Xiong Z."/>
            <person name="Que H."/>
            <person name="Xie Y."/>
            <person name="Holland P.W."/>
            <person name="Paps J."/>
            <person name="Zhu Y."/>
            <person name="Wu F."/>
            <person name="Chen Y."/>
            <person name="Wang J."/>
            <person name="Peng C."/>
            <person name="Meng J."/>
            <person name="Yang L."/>
            <person name="Liu J."/>
            <person name="Wen B."/>
            <person name="Zhang N."/>
            <person name="Huang Z."/>
            <person name="Zhu Q."/>
            <person name="Feng Y."/>
            <person name="Mount A."/>
            <person name="Hedgecock D."/>
            <person name="Xu Z."/>
            <person name="Liu Y."/>
            <person name="Domazet-Loso T."/>
            <person name="Du Y."/>
            <person name="Sun X."/>
            <person name="Zhang S."/>
            <person name="Liu B."/>
            <person name="Cheng P."/>
            <person name="Jiang X."/>
            <person name="Li J."/>
            <person name="Fan D."/>
            <person name="Wang W."/>
            <person name="Fu W."/>
            <person name="Wang T."/>
            <person name="Wang B."/>
            <person name="Zhang J."/>
            <person name="Peng Z."/>
            <person name="Li Y."/>
            <person name="Li N."/>
            <person name="Wang J."/>
            <person name="Chen M."/>
            <person name="He Y."/>
            <person name="Tan F."/>
            <person name="Song X."/>
            <person name="Zheng Q."/>
            <person name="Huang R."/>
            <person name="Yang H."/>
            <person name="Du X."/>
            <person name="Chen L."/>
            <person name="Yang M."/>
            <person name="Gaffney P.M."/>
            <person name="Wang S."/>
            <person name="Luo L."/>
            <person name="She Z."/>
            <person name="Ming Y."/>
            <person name="Huang W."/>
            <person name="Zhang S."/>
            <person name="Huang B."/>
            <person name="Zhang Y."/>
            <person name="Qu T."/>
            <person name="Ni P."/>
            <person name="Miao G."/>
            <person name="Wang J."/>
            <person name="Wang Q."/>
            <person name="Steinberg C.E."/>
            <person name="Wang H."/>
            <person name="Li N."/>
            <person name="Qian L."/>
            <person name="Zhang G."/>
            <person name="Li Y."/>
            <person name="Yang H."/>
            <person name="Liu X."/>
            <person name="Wang J."/>
            <person name="Yin Y."/>
            <person name="Wang J."/>
        </authorList>
    </citation>
    <scope>NUCLEOTIDE SEQUENCE [LARGE SCALE GENOMIC DNA]</scope>
    <source>
        <strain evidence="6">05x7-T-G4-1.051#20</strain>
    </source>
</reference>